<dbReference type="InterPro" id="IPR044890">
    <property type="entry name" value="TMEM14_sf"/>
</dbReference>
<dbReference type="Proteomes" id="UP001159364">
    <property type="component" value="Linkage Group LG05"/>
</dbReference>
<evidence type="ECO:0000256" key="7">
    <source>
        <dbReference type="SAM" id="Phobius"/>
    </source>
</evidence>
<keyword evidence="3 7" id="KW-0812">Transmembrane</keyword>
<evidence type="ECO:0000256" key="2">
    <source>
        <dbReference type="ARBA" id="ARBA00007590"/>
    </source>
</evidence>
<accession>A0AAV8TAK0</accession>
<keyword evidence="9" id="KW-1185">Reference proteome</keyword>
<dbReference type="InterPro" id="IPR005349">
    <property type="entry name" value="TMEM14"/>
</dbReference>
<dbReference type="GO" id="GO:0009706">
    <property type="term" value="C:chloroplast inner membrane"/>
    <property type="evidence" value="ECO:0007669"/>
    <property type="project" value="TreeGrafter"/>
</dbReference>
<dbReference type="PANTHER" id="PTHR12668:SF48">
    <property type="entry name" value="PROTEIN FATTY ACID EXPORT 1, CHLOROPLASTIC"/>
    <property type="match status" value="1"/>
</dbReference>
<organism evidence="8 9">
    <name type="scientific">Erythroxylum novogranatense</name>
    <dbReference type="NCBI Taxonomy" id="1862640"/>
    <lineage>
        <taxon>Eukaryota</taxon>
        <taxon>Viridiplantae</taxon>
        <taxon>Streptophyta</taxon>
        <taxon>Embryophyta</taxon>
        <taxon>Tracheophyta</taxon>
        <taxon>Spermatophyta</taxon>
        <taxon>Magnoliopsida</taxon>
        <taxon>eudicotyledons</taxon>
        <taxon>Gunneridae</taxon>
        <taxon>Pentapetalae</taxon>
        <taxon>rosids</taxon>
        <taxon>fabids</taxon>
        <taxon>Malpighiales</taxon>
        <taxon>Erythroxylaceae</taxon>
        <taxon>Erythroxylum</taxon>
    </lineage>
</organism>
<evidence type="ECO:0000256" key="4">
    <source>
        <dbReference type="ARBA" id="ARBA00022989"/>
    </source>
</evidence>
<feature type="compositionally biased region" description="Polar residues" evidence="6">
    <location>
        <begin position="68"/>
        <end position="78"/>
    </location>
</feature>
<dbReference type="EMBL" id="JAIWQS010000005">
    <property type="protein sequence ID" value="KAJ8763872.1"/>
    <property type="molecule type" value="Genomic_DNA"/>
</dbReference>
<feature type="transmembrane region" description="Helical" evidence="7">
    <location>
        <begin position="97"/>
        <end position="117"/>
    </location>
</feature>
<comment type="subcellular location">
    <subcellularLocation>
        <location evidence="1">Membrane</location>
    </subcellularLocation>
</comment>
<evidence type="ECO:0000256" key="5">
    <source>
        <dbReference type="ARBA" id="ARBA00023136"/>
    </source>
</evidence>
<dbReference type="GO" id="GO:0015245">
    <property type="term" value="F:fatty acid transmembrane transporter activity"/>
    <property type="evidence" value="ECO:0007669"/>
    <property type="project" value="TreeGrafter"/>
</dbReference>
<dbReference type="PANTHER" id="PTHR12668">
    <property type="entry name" value="TRANSMEMBRANE PROTEIN 14, 15"/>
    <property type="match status" value="1"/>
</dbReference>
<evidence type="ECO:0000256" key="1">
    <source>
        <dbReference type="ARBA" id="ARBA00004370"/>
    </source>
</evidence>
<feature type="transmembrane region" description="Helical" evidence="7">
    <location>
        <begin position="123"/>
        <end position="142"/>
    </location>
</feature>
<evidence type="ECO:0000313" key="8">
    <source>
        <dbReference type="EMBL" id="KAJ8763872.1"/>
    </source>
</evidence>
<dbReference type="Gene3D" id="1.10.10.1740">
    <property type="entry name" value="Transmembrane protein 14-like"/>
    <property type="match status" value="1"/>
</dbReference>
<evidence type="ECO:0000313" key="9">
    <source>
        <dbReference type="Proteomes" id="UP001159364"/>
    </source>
</evidence>
<gene>
    <name evidence="8" type="ORF">K2173_003654</name>
</gene>
<keyword evidence="5 7" id="KW-0472">Membrane</keyword>
<evidence type="ECO:0000256" key="3">
    <source>
        <dbReference type="ARBA" id="ARBA00022692"/>
    </source>
</evidence>
<evidence type="ECO:0008006" key="10">
    <source>
        <dbReference type="Google" id="ProtNLM"/>
    </source>
</evidence>
<keyword evidence="4 7" id="KW-1133">Transmembrane helix</keyword>
<evidence type="ECO:0000256" key="6">
    <source>
        <dbReference type="SAM" id="MobiDB-lite"/>
    </source>
</evidence>
<feature type="region of interest" description="Disordered" evidence="6">
    <location>
        <begin position="62"/>
        <end position="84"/>
    </location>
</feature>
<sequence length="221" mass="23225">MAVAARVPQLTCFSSIRSTKRLSILSSPPGVKSWIATSFEGRGKDEIRTSVDCTADQSKLNVEGPRNTCPSSSESVGTKSGGSDPVKVYGSAKIHDFCFGIPYGGLVLTGGILGFILSRNAATLTTGMLFGGALLALSSLSLKTWRKGKSSMSFVLGQAALSAALFWKNLQAYSLTKNLFPVGFNTVISAAMLFFYSYVMISGGNPPPKKLRSSSAAASLS</sequence>
<proteinExistence type="inferred from homology"/>
<name>A0AAV8TAK0_9ROSI</name>
<dbReference type="Pfam" id="PF03647">
    <property type="entry name" value="Tmemb_14"/>
    <property type="match status" value="1"/>
</dbReference>
<comment type="similarity">
    <text evidence="2">Belongs to the TMEM14 family.</text>
</comment>
<dbReference type="AlphaFoldDB" id="A0AAV8TAK0"/>
<protein>
    <recommendedName>
        <fullName evidence="10">Protein FATTY ACID EXPORT 1, chloroplastic</fullName>
    </recommendedName>
</protein>
<reference evidence="8 9" key="1">
    <citation type="submission" date="2021-09" db="EMBL/GenBank/DDBJ databases">
        <title>Genomic insights and catalytic innovation underlie evolution of tropane alkaloids biosynthesis.</title>
        <authorList>
            <person name="Wang Y.-J."/>
            <person name="Tian T."/>
            <person name="Huang J.-P."/>
            <person name="Huang S.-X."/>
        </authorList>
    </citation>
    <scope>NUCLEOTIDE SEQUENCE [LARGE SCALE GENOMIC DNA]</scope>
    <source>
        <strain evidence="8">KIB-2018</strain>
        <tissue evidence="8">Leaf</tissue>
    </source>
</reference>
<feature type="transmembrane region" description="Helical" evidence="7">
    <location>
        <begin position="182"/>
        <end position="201"/>
    </location>
</feature>
<comment type="caution">
    <text evidence="8">The sequence shown here is derived from an EMBL/GenBank/DDBJ whole genome shotgun (WGS) entry which is preliminary data.</text>
</comment>